<dbReference type="Proteomes" id="UP000588068">
    <property type="component" value="Unassembled WGS sequence"/>
</dbReference>
<dbReference type="EMBL" id="JACHHZ010000002">
    <property type="protein sequence ID" value="MBB6093181.1"/>
    <property type="molecule type" value="Genomic_DNA"/>
</dbReference>
<comment type="caution">
    <text evidence="2">The sequence shown here is derived from an EMBL/GenBank/DDBJ whole genome shotgun (WGS) entry which is preliminary data.</text>
</comment>
<evidence type="ECO:0000256" key="1">
    <source>
        <dbReference type="SAM" id="SignalP"/>
    </source>
</evidence>
<feature type="chain" id="PRO_5032347122" evidence="1">
    <location>
        <begin position="31"/>
        <end position="128"/>
    </location>
</feature>
<evidence type="ECO:0000313" key="3">
    <source>
        <dbReference type="Proteomes" id="UP000588068"/>
    </source>
</evidence>
<keyword evidence="3" id="KW-1185">Reference proteome</keyword>
<reference evidence="2 3" key="1">
    <citation type="submission" date="2020-08" db="EMBL/GenBank/DDBJ databases">
        <title>Genomic Encyclopedia of Type Strains, Phase IV (KMG-IV): sequencing the most valuable type-strain genomes for metagenomic binning, comparative biology and taxonomic classification.</title>
        <authorList>
            <person name="Goeker M."/>
        </authorList>
    </citation>
    <scope>NUCLEOTIDE SEQUENCE [LARGE SCALE GENOMIC DNA]</scope>
    <source>
        <strain evidence="2 3">DSM 26723</strain>
    </source>
</reference>
<accession>A0A841HIZ7</accession>
<protein>
    <submittedName>
        <fullName evidence="2">Uncharacterized protein</fullName>
    </submittedName>
</protein>
<name>A0A841HIZ7_9GAMM</name>
<gene>
    <name evidence="2" type="ORF">HNQ60_002059</name>
</gene>
<dbReference type="AlphaFoldDB" id="A0A841HIZ7"/>
<feature type="signal peptide" evidence="1">
    <location>
        <begin position="1"/>
        <end position="30"/>
    </location>
</feature>
<organism evidence="2 3">
    <name type="scientific">Povalibacter uvarum</name>
    <dbReference type="NCBI Taxonomy" id="732238"/>
    <lineage>
        <taxon>Bacteria</taxon>
        <taxon>Pseudomonadati</taxon>
        <taxon>Pseudomonadota</taxon>
        <taxon>Gammaproteobacteria</taxon>
        <taxon>Steroidobacterales</taxon>
        <taxon>Steroidobacteraceae</taxon>
        <taxon>Povalibacter</taxon>
    </lineage>
</organism>
<dbReference type="RefSeq" id="WP_184331287.1">
    <property type="nucleotide sequence ID" value="NZ_JACHHZ010000002.1"/>
</dbReference>
<keyword evidence="1" id="KW-0732">Signal</keyword>
<evidence type="ECO:0000313" key="2">
    <source>
        <dbReference type="EMBL" id="MBB6093181.1"/>
    </source>
</evidence>
<proteinExistence type="predicted"/>
<sequence length="128" mass="13433">MNTATIRTRTRKTLLVALLPLFAAPLVTQADAVGAHSDAAMDACVNAFVSSSLEKERPYTVQKNESAASPLDQHARAYRIALTATGKTSGKKVAKATCVVDRSGVVLSLNGKPYSSTALAQTTVLSAR</sequence>